<dbReference type="InterPro" id="IPR016169">
    <property type="entry name" value="FAD-bd_PCMH_sub2"/>
</dbReference>
<evidence type="ECO:0000256" key="10">
    <source>
        <dbReference type="ARBA" id="ARBA00022827"/>
    </source>
</evidence>
<evidence type="ECO:0000256" key="12">
    <source>
        <dbReference type="ARBA" id="ARBA00022960"/>
    </source>
</evidence>
<dbReference type="GO" id="GO:0051301">
    <property type="term" value="P:cell division"/>
    <property type="evidence" value="ECO:0007669"/>
    <property type="project" value="UniProtKB-KW"/>
</dbReference>
<evidence type="ECO:0000313" key="22">
    <source>
        <dbReference type="Proteomes" id="UP000244168"/>
    </source>
</evidence>
<dbReference type="Gene3D" id="3.30.43.10">
    <property type="entry name" value="Uridine Diphospho-n-acetylenolpyruvylglucosamine Reductase, domain 2"/>
    <property type="match status" value="1"/>
</dbReference>
<dbReference type="InterPro" id="IPR036318">
    <property type="entry name" value="FAD-bd_PCMH-like_sf"/>
</dbReference>
<evidence type="ECO:0000256" key="7">
    <source>
        <dbReference type="ARBA" id="ARBA00022490"/>
    </source>
</evidence>
<evidence type="ECO:0000256" key="1">
    <source>
        <dbReference type="ARBA" id="ARBA00001974"/>
    </source>
</evidence>
<evidence type="ECO:0000256" key="15">
    <source>
        <dbReference type="ARBA" id="ARBA00023306"/>
    </source>
</evidence>
<keyword evidence="7 19" id="KW-0963">Cytoplasm</keyword>
<name>A0A2T5JEI6_9SPHI</name>
<proteinExistence type="inferred from homology"/>
<evidence type="ECO:0000256" key="5">
    <source>
        <dbReference type="ARBA" id="ARBA00012518"/>
    </source>
</evidence>
<feature type="active site" evidence="19">
    <location>
        <position position="355"/>
    </location>
</feature>
<evidence type="ECO:0000256" key="6">
    <source>
        <dbReference type="ARBA" id="ARBA00015188"/>
    </source>
</evidence>
<dbReference type="InterPro" id="IPR006094">
    <property type="entry name" value="Oxid_FAD_bind_N"/>
</dbReference>
<evidence type="ECO:0000313" key="21">
    <source>
        <dbReference type="EMBL" id="PTR00825.1"/>
    </source>
</evidence>
<feature type="active site" description="Proton donor" evidence="19">
    <location>
        <position position="259"/>
    </location>
</feature>
<keyword evidence="11 19" id="KW-0521">NADP</keyword>
<dbReference type="NCBIfam" id="NF000755">
    <property type="entry name" value="PRK00046.1"/>
    <property type="match status" value="1"/>
</dbReference>
<keyword evidence="15 19" id="KW-0131">Cell cycle</keyword>
<dbReference type="Gene3D" id="3.90.78.10">
    <property type="entry name" value="UDP-N-acetylenolpyruvoylglucosamine reductase, C-terminal domain"/>
    <property type="match status" value="1"/>
</dbReference>
<dbReference type="GO" id="GO:0008762">
    <property type="term" value="F:UDP-N-acetylmuramate dehydrogenase activity"/>
    <property type="evidence" value="ECO:0007669"/>
    <property type="project" value="UniProtKB-UniRule"/>
</dbReference>
<dbReference type="EC" id="1.3.1.98" evidence="5 19"/>
<comment type="catalytic activity">
    <reaction evidence="18 19">
        <text>UDP-N-acetyl-alpha-D-muramate + NADP(+) = UDP-N-acetyl-3-O-(1-carboxyvinyl)-alpha-D-glucosamine + NADPH + H(+)</text>
        <dbReference type="Rhea" id="RHEA:12248"/>
        <dbReference type="ChEBI" id="CHEBI:15378"/>
        <dbReference type="ChEBI" id="CHEBI:57783"/>
        <dbReference type="ChEBI" id="CHEBI:58349"/>
        <dbReference type="ChEBI" id="CHEBI:68483"/>
        <dbReference type="ChEBI" id="CHEBI:70757"/>
        <dbReference type="EC" id="1.3.1.98"/>
    </reaction>
</comment>
<gene>
    <name evidence="19" type="primary">murB</name>
    <name evidence="21" type="ORF">C8P68_10152</name>
</gene>
<evidence type="ECO:0000256" key="8">
    <source>
        <dbReference type="ARBA" id="ARBA00022618"/>
    </source>
</evidence>
<keyword evidence="10 19" id="KW-0274">FAD</keyword>
<organism evidence="21 22">
    <name type="scientific">Mucilaginibacter yixingensis</name>
    <dbReference type="NCBI Taxonomy" id="1295612"/>
    <lineage>
        <taxon>Bacteria</taxon>
        <taxon>Pseudomonadati</taxon>
        <taxon>Bacteroidota</taxon>
        <taxon>Sphingobacteriia</taxon>
        <taxon>Sphingobacteriales</taxon>
        <taxon>Sphingobacteriaceae</taxon>
        <taxon>Mucilaginibacter</taxon>
    </lineage>
</organism>
<comment type="similarity">
    <text evidence="19">Belongs to the MurB family.</text>
</comment>
<dbReference type="Pfam" id="PF01565">
    <property type="entry name" value="FAD_binding_4"/>
    <property type="match status" value="1"/>
</dbReference>
<evidence type="ECO:0000259" key="20">
    <source>
        <dbReference type="PROSITE" id="PS51387"/>
    </source>
</evidence>
<comment type="cofactor">
    <cofactor evidence="1 19">
        <name>FAD</name>
        <dbReference type="ChEBI" id="CHEBI:57692"/>
    </cofactor>
</comment>
<dbReference type="InterPro" id="IPR011601">
    <property type="entry name" value="MurB_C"/>
</dbReference>
<dbReference type="GO" id="GO:0008360">
    <property type="term" value="P:regulation of cell shape"/>
    <property type="evidence" value="ECO:0007669"/>
    <property type="project" value="UniProtKB-KW"/>
</dbReference>
<dbReference type="NCBIfam" id="TIGR00179">
    <property type="entry name" value="murB"/>
    <property type="match status" value="1"/>
</dbReference>
<sequence>MSRLIIRTINKHIRKFPTFALMLQIQENVSLKNFNTFGVEAKARYFVEISHEDELAELFLDPMWQTVPRLILGGGSNMLFISDFDGLVIRMNIRGIEHRISHTDVFVEAGAGEVWNGLVQYAVQHGYAGLENLSLIPGSVGASPIQNIGAYGVELKDVFESCCAFEIASRTVKKFNKADCGFGYRESVFKGELKGQYIITSVKFKLSLTPNLSLHYGAISQELTNRGIAQPSIKDVSDVVSHIRVSKLPDPSTIGNAGSFFKNPVIGADQFEKLHSLYPEVVNYPAGENRVKLAAGWLIEQCGWKGKVVGNTGTWKNQALVLVNHGGATGTEVYALSSQIIDSVYSKFGVMLEREVNMIQ</sequence>
<comment type="caution">
    <text evidence="21">The sequence shown here is derived from an EMBL/GenBank/DDBJ whole genome shotgun (WGS) entry which is preliminary data.</text>
</comment>
<dbReference type="PANTHER" id="PTHR21071:SF4">
    <property type="entry name" value="UDP-N-ACETYLENOLPYRUVOYLGLUCOSAMINE REDUCTASE"/>
    <property type="match status" value="1"/>
</dbReference>
<evidence type="ECO:0000256" key="14">
    <source>
        <dbReference type="ARBA" id="ARBA00023002"/>
    </source>
</evidence>
<evidence type="ECO:0000256" key="13">
    <source>
        <dbReference type="ARBA" id="ARBA00022984"/>
    </source>
</evidence>
<comment type="function">
    <text evidence="2 19">Cell wall formation.</text>
</comment>
<protein>
    <recommendedName>
        <fullName evidence="6 19">UDP-N-acetylenolpyruvoylglucosamine reductase</fullName>
        <ecNumber evidence="5 19">1.3.1.98</ecNumber>
    </recommendedName>
    <alternativeName>
        <fullName evidence="17 19">UDP-N-acetylmuramate dehydrogenase</fullName>
    </alternativeName>
</protein>
<dbReference type="PANTHER" id="PTHR21071">
    <property type="entry name" value="UDP-N-ACETYLENOLPYRUVOYLGLUCOSAMINE REDUCTASE"/>
    <property type="match status" value="1"/>
</dbReference>
<dbReference type="Pfam" id="PF02873">
    <property type="entry name" value="MurB_C"/>
    <property type="match status" value="1"/>
</dbReference>
<evidence type="ECO:0000256" key="11">
    <source>
        <dbReference type="ARBA" id="ARBA00022857"/>
    </source>
</evidence>
<evidence type="ECO:0000256" key="19">
    <source>
        <dbReference type="HAMAP-Rule" id="MF_00037"/>
    </source>
</evidence>
<evidence type="ECO:0000256" key="18">
    <source>
        <dbReference type="ARBA" id="ARBA00048914"/>
    </source>
</evidence>
<dbReference type="Proteomes" id="UP000244168">
    <property type="component" value="Unassembled WGS sequence"/>
</dbReference>
<keyword evidence="12 19" id="KW-0133">Cell shape</keyword>
<reference evidence="21 22" key="1">
    <citation type="submission" date="2018-04" db="EMBL/GenBank/DDBJ databases">
        <title>Genomic Encyclopedia of Archaeal and Bacterial Type Strains, Phase II (KMG-II): from individual species to whole genera.</title>
        <authorList>
            <person name="Goeker M."/>
        </authorList>
    </citation>
    <scope>NUCLEOTIDE SEQUENCE [LARGE SCALE GENOMIC DNA]</scope>
    <source>
        <strain evidence="21 22">DSM 26809</strain>
    </source>
</reference>
<evidence type="ECO:0000256" key="17">
    <source>
        <dbReference type="ARBA" id="ARBA00031026"/>
    </source>
</evidence>
<evidence type="ECO:0000256" key="2">
    <source>
        <dbReference type="ARBA" id="ARBA00003921"/>
    </source>
</evidence>
<dbReference type="SUPFAM" id="SSF56194">
    <property type="entry name" value="Uridine diphospho-N-Acetylenolpyruvylglucosamine reductase, MurB, C-terminal domain"/>
    <property type="match status" value="1"/>
</dbReference>
<keyword evidence="22" id="KW-1185">Reference proteome</keyword>
<comment type="subcellular location">
    <subcellularLocation>
        <location evidence="3 19">Cytoplasm</location>
    </subcellularLocation>
</comment>
<evidence type="ECO:0000256" key="3">
    <source>
        <dbReference type="ARBA" id="ARBA00004496"/>
    </source>
</evidence>
<accession>A0A2T5JEI6</accession>
<dbReference type="GO" id="GO:0005829">
    <property type="term" value="C:cytosol"/>
    <property type="evidence" value="ECO:0007669"/>
    <property type="project" value="TreeGrafter"/>
</dbReference>
<dbReference type="SUPFAM" id="SSF56176">
    <property type="entry name" value="FAD-binding/transporter-associated domain-like"/>
    <property type="match status" value="1"/>
</dbReference>
<keyword evidence="14 19" id="KW-0560">Oxidoreductase</keyword>
<keyword evidence="8 19" id="KW-0132">Cell division</keyword>
<dbReference type="NCBIfam" id="NF010478">
    <property type="entry name" value="PRK13903.1"/>
    <property type="match status" value="1"/>
</dbReference>
<dbReference type="InterPro" id="IPR016166">
    <property type="entry name" value="FAD-bd_PCMH"/>
</dbReference>
<comment type="pathway">
    <text evidence="4 19">Cell wall biogenesis; peptidoglycan biosynthesis.</text>
</comment>
<keyword evidence="13 19" id="KW-0573">Peptidoglycan synthesis</keyword>
<feature type="domain" description="FAD-binding PCMH-type" evidence="20">
    <location>
        <begin position="37"/>
        <end position="209"/>
    </location>
</feature>
<dbReference type="InterPro" id="IPR016167">
    <property type="entry name" value="FAD-bd_PCMH_sub1"/>
</dbReference>
<keyword evidence="9 19" id="KW-0285">Flavoprotein</keyword>
<feature type="active site" evidence="19">
    <location>
        <position position="185"/>
    </location>
</feature>
<dbReference type="GO" id="GO:0009252">
    <property type="term" value="P:peptidoglycan biosynthetic process"/>
    <property type="evidence" value="ECO:0007669"/>
    <property type="project" value="UniProtKB-UniRule"/>
</dbReference>
<dbReference type="HAMAP" id="MF_00037">
    <property type="entry name" value="MurB"/>
    <property type="match status" value="1"/>
</dbReference>
<dbReference type="AlphaFoldDB" id="A0A2T5JEI6"/>
<dbReference type="Gene3D" id="3.30.465.10">
    <property type="match status" value="1"/>
</dbReference>
<evidence type="ECO:0000256" key="16">
    <source>
        <dbReference type="ARBA" id="ARBA00023316"/>
    </source>
</evidence>
<dbReference type="PROSITE" id="PS51387">
    <property type="entry name" value="FAD_PCMH"/>
    <property type="match status" value="1"/>
</dbReference>
<dbReference type="InterPro" id="IPR003170">
    <property type="entry name" value="MurB"/>
</dbReference>
<evidence type="ECO:0000256" key="4">
    <source>
        <dbReference type="ARBA" id="ARBA00004752"/>
    </source>
</evidence>
<dbReference type="GO" id="GO:0071949">
    <property type="term" value="F:FAD binding"/>
    <property type="evidence" value="ECO:0007669"/>
    <property type="project" value="InterPro"/>
</dbReference>
<dbReference type="EMBL" id="QAOQ01000001">
    <property type="protein sequence ID" value="PTR00825.1"/>
    <property type="molecule type" value="Genomic_DNA"/>
</dbReference>
<dbReference type="UniPathway" id="UPA00219"/>
<dbReference type="GO" id="GO:0071555">
    <property type="term" value="P:cell wall organization"/>
    <property type="evidence" value="ECO:0007669"/>
    <property type="project" value="UniProtKB-KW"/>
</dbReference>
<dbReference type="InterPro" id="IPR036635">
    <property type="entry name" value="MurB_C_sf"/>
</dbReference>
<keyword evidence="16 19" id="KW-0961">Cell wall biogenesis/degradation</keyword>
<evidence type="ECO:0000256" key="9">
    <source>
        <dbReference type="ARBA" id="ARBA00022630"/>
    </source>
</evidence>